<dbReference type="EMBL" id="EF531339">
    <property type="protein sequence ID" value="ABV27407.1"/>
    <property type="molecule type" value="Genomic_DNA"/>
</dbReference>
<organism evidence="1">
    <name type="scientific">Chloracidobacterium thermophilum</name>
    <dbReference type="NCBI Taxonomy" id="458033"/>
    <lineage>
        <taxon>Bacteria</taxon>
        <taxon>Pseudomonadati</taxon>
        <taxon>Acidobacteriota</taxon>
        <taxon>Terriglobia</taxon>
        <taxon>Terriglobales</taxon>
        <taxon>Acidobacteriaceae</taxon>
        <taxon>Chloracidobacterium</taxon>
    </lineage>
</organism>
<reference evidence="1" key="1">
    <citation type="journal article" date="2007" name="Science">
        <title>Candidatus Chloracidobacterium thermophilum: an aerobic phototrophic Acidobacterium.</title>
        <authorList>
            <person name="Bryant D.A."/>
            <person name="Costas A.M."/>
            <person name="Maresca J.A."/>
            <person name="Chew A.G."/>
            <person name="Klatt C.G."/>
            <person name="Bateson M.M."/>
            <person name="Tallon L.J."/>
            <person name="Hostetler J."/>
            <person name="Nelson W.C."/>
            <person name="Heidelberg J.F."/>
            <person name="Ward D.M."/>
        </authorList>
    </citation>
    <scope>NUCLEOTIDE SEQUENCE</scope>
</reference>
<name>A8DJK3_9BACT</name>
<protein>
    <submittedName>
        <fullName evidence="1">Uncharacterized protein</fullName>
    </submittedName>
</protein>
<evidence type="ECO:0000313" key="1">
    <source>
        <dbReference type="EMBL" id="ABV27407.1"/>
    </source>
</evidence>
<dbReference type="AlphaFoldDB" id="A8DJK3"/>
<sequence length="75" mass="8568">MRFWIDFLARFDQHGRRWLCRVGCGQFFLGDRSMVGHLALDQSIGVRVPVSQPNSQAKTDAAWHPFFVSCACEPL</sequence>
<accession>A8DJK3</accession>
<gene>
    <name evidence="1" type="ORF">YS_M60-F11.096</name>
</gene>
<proteinExistence type="predicted"/>